<dbReference type="GO" id="GO:0005886">
    <property type="term" value="C:plasma membrane"/>
    <property type="evidence" value="ECO:0007669"/>
    <property type="project" value="UniProtKB-SubCell"/>
</dbReference>
<evidence type="ECO:0000256" key="10">
    <source>
        <dbReference type="ARBA" id="ARBA00023288"/>
    </source>
</evidence>
<dbReference type="Pfam" id="PF00001">
    <property type="entry name" value="7tm_1"/>
    <property type="match status" value="1"/>
</dbReference>
<feature type="transmembrane region" description="Helical" evidence="12">
    <location>
        <begin position="256"/>
        <end position="276"/>
    </location>
</feature>
<proteinExistence type="inferred from homology"/>
<keyword evidence="5 11" id="KW-0297">G-protein coupled receptor</keyword>
<dbReference type="PRINTS" id="PR00384">
    <property type="entry name" value="OPIOIDR"/>
</dbReference>
<evidence type="ECO:0000313" key="15">
    <source>
        <dbReference type="Proteomes" id="UP000507470"/>
    </source>
</evidence>
<dbReference type="AlphaFoldDB" id="A0A6J8EA11"/>
<dbReference type="GO" id="GO:0043005">
    <property type="term" value="C:neuron projection"/>
    <property type="evidence" value="ECO:0007669"/>
    <property type="project" value="TreeGrafter"/>
</dbReference>
<dbReference type="InterPro" id="IPR000276">
    <property type="entry name" value="GPCR_Rhodpsn"/>
</dbReference>
<evidence type="ECO:0000256" key="5">
    <source>
        <dbReference type="ARBA" id="ARBA00023040"/>
    </source>
</evidence>
<dbReference type="SUPFAM" id="SSF81321">
    <property type="entry name" value="Family A G protein-coupled receptor-like"/>
    <property type="match status" value="1"/>
</dbReference>
<feature type="transmembrane region" description="Helical" evidence="12">
    <location>
        <begin position="117"/>
        <end position="135"/>
    </location>
</feature>
<protein>
    <submittedName>
        <fullName evidence="14">ASTC-R</fullName>
    </submittedName>
</protein>
<sequence>MVVSRVLQNGMMNNSSCIFDNLTDEGHNNFTLPPFNIGISVSLVTCYGIICACGLFGNALVIYVILRSSNMKTVTNMYIVNLAISDFIFLISMPLLMTTTWLRFWLFGPAMCKVYNIMYSINLFTGIFTLTALSADRYLAVCHAVASQRFRTPMNSMFAILGIWAISVLVMLPIILYANTVPSFLYKDKLSCTISWPRNQIVPPEKAYTWYTFMLGFAVPVSLVSIFYILVIIRIQNLGPANQQKSSERRKKSKKVTKMVLTVISVYVICWLPYWIFQVHLTLKQGPEKLEHWKILLFNLMTVMTFANSMLNPILYAFLSEHFRKGFREAFKCQINATGTNKSMIEEQSNFDRIKAKTKIKQTNLELDPKTGSLSHRVLTETSNVVSGNGVTAESPVNHLMNNESHVYDGTEYEVKGNNSSDENSVLINQSVETTDFKKTLIAEDESDDKNSVTYIDKESQTKLH</sequence>
<evidence type="ECO:0000256" key="11">
    <source>
        <dbReference type="RuleBase" id="RU000688"/>
    </source>
</evidence>
<organism evidence="14 15">
    <name type="scientific">Mytilus coruscus</name>
    <name type="common">Sea mussel</name>
    <dbReference type="NCBI Taxonomy" id="42192"/>
    <lineage>
        <taxon>Eukaryota</taxon>
        <taxon>Metazoa</taxon>
        <taxon>Spiralia</taxon>
        <taxon>Lophotrochozoa</taxon>
        <taxon>Mollusca</taxon>
        <taxon>Bivalvia</taxon>
        <taxon>Autobranchia</taxon>
        <taxon>Pteriomorphia</taxon>
        <taxon>Mytilida</taxon>
        <taxon>Mytiloidea</taxon>
        <taxon>Mytilidae</taxon>
        <taxon>Mytilinae</taxon>
        <taxon>Mytilus</taxon>
    </lineage>
</organism>
<evidence type="ECO:0000256" key="2">
    <source>
        <dbReference type="ARBA" id="ARBA00022475"/>
    </source>
</evidence>
<dbReference type="OrthoDB" id="6076970at2759"/>
<feature type="transmembrane region" description="Helical" evidence="12">
    <location>
        <begin position="78"/>
        <end position="97"/>
    </location>
</feature>
<dbReference type="Gene3D" id="1.20.1070.10">
    <property type="entry name" value="Rhodopsin 7-helix transmembrane proteins"/>
    <property type="match status" value="1"/>
</dbReference>
<feature type="transmembrane region" description="Helical" evidence="12">
    <location>
        <begin position="37"/>
        <end position="66"/>
    </location>
</feature>
<feature type="transmembrane region" description="Helical" evidence="12">
    <location>
        <begin position="208"/>
        <end position="235"/>
    </location>
</feature>
<keyword evidence="7" id="KW-0564">Palmitate</keyword>
<evidence type="ECO:0000313" key="14">
    <source>
        <dbReference type="EMBL" id="CAC5416355.1"/>
    </source>
</evidence>
<keyword evidence="3 11" id="KW-0812">Transmembrane</keyword>
<keyword evidence="4 12" id="KW-1133">Transmembrane helix</keyword>
<dbReference type="SMART" id="SM01381">
    <property type="entry name" value="7TM_GPCR_Srsx"/>
    <property type="match status" value="1"/>
</dbReference>
<dbReference type="PANTHER" id="PTHR24229">
    <property type="entry name" value="NEUROPEPTIDES RECEPTOR"/>
    <property type="match status" value="1"/>
</dbReference>
<comment type="subcellular location">
    <subcellularLocation>
        <location evidence="1">Cell membrane</location>
        <topology evidence="1">Multi-pass membrane protein</topology>
    </subcellularLocation>
</comment>
<feature type="domain" description="G-protein coupled receptors family 1 profile" evidence="13">
    <location>
        <begin position="57"/>
        <end position="316"/>
    </location>
</feature>
<evidence type="ECO:0000256" key="1">
    <source>
        <dbReference type="ARBA" id="ARBA00004651"/>
    </source>
</evidence>
<keyword evidence="15" id="KW-1185">Reference proteome</keyword>
<evidence type="ECO:0000256" key="9">
    <source>
        <dbReference type="ARBA" id="ARBA00023224"/>
    </source>
</evidence>
<dbReference type="Proteomes" id="UP000507470">
    <property type="component" value="Unassembled WGS sequence"/>
</dbReference>
<keyword evidence="8 11" id="KW-0675">Receptor</keyword>
<dbReference type="GO" id="GO:0004985">
    <property type="term" value="F:G protein-coupled opioid receptor activity"/>
    <property type="evidence" value="ECO:0007669"/>
    <property type="project" value="InterPro"/>
</dbReference>
<name>A0A6J8EA11_MYTCO</name>
<keyword evidence="6 12" id="KW-0472">Membrane</keyword>
<evidence type="ECO:0000259" key="13">
    <source>
        <dbReference type="PROSITE" id="PS50262"/>
    </source>
</evidence>
<dbReference type="PROSITE" id="PS00237">
    <property type="entry name" value="G_PROTEIN_RECEP_F1_1"/>
    <property type="match status" value="1"/>
</dbReference>
<keyword evidence="9 11" id="KW-0807">Transducer</keyword>
<dbReference type="PROSITE" id="PS50262">
    <property type="entry name" value="G_PROTEIN_RECEP_F1_2"/>
    <property type="match status" value="1"/>
</dbReference>
<comment type="similarity">
    <text evidence="11">Belongs to the G-protein coupled receptor 1 family.</text>
</comment>
<feature type="transmembrane region" description="Helical" evidence="12">
    <location>
        <begin position="156"/>
        <end position="178"/>
    </location>
</feature>
<accession>A0A6J8EA11</accession>
<feature type="transmembrane region" description="Helical" evidence="12">
    <location>
        <begin position="296"/>
        <end position="319"/>
    </location>
</feature>
<evidence type="ECO:0000256" key="6">
    <source>
        <dbReference type="ARBA" id="ARBA00023136"/>
    </source>
</evidence>
<keyword evidence="10" id="KW-0449">Lipoprotein</keyword>
<keyword evidence="2" id="KW-1003">Cell membrane</keyword>
<evidence type="ECO:0000256" key="8">
    <source>
        <dbReference type="ARBA" id="ARBA00023170"/>
    </source>
</evidence>
<evidence type="ECO:0000256" key="4">
    <source>
        <dbReference type="ARBA" id="ARBA00022989"/>
    </source>
</evidence>
<dbReference type="InterPro" id="IPR001418">
    <property type="entry name" value="Opioid_rcpt"/>
</dbReference>
<gene>
    <name evidence="14" type="ORF">MCOR_48990</name>
</gene>
<reference evidence="14 15" key="1">
    <citation type="submission" date="2020-06" db="EMBL/GenBank/DDBJ databases">
        <authorList>
            <person name="Li R."/>
            <person name="Bekaert M."/>
        </authorList>
    </citation>
    <scope>NUCLEOTIDE SEQUENCE [LARGE SCALE GENOMIC DNA]</scope>
    <source>
        <strain evidence="15">wild</strain>
    </source>
</reference>
<evidence type="ECO:0000256" key="12">
    <source>
        <dbReference type="SAM" id="Phobius"/>
    </source>
</evidence>
<dbReference type="PRINTS" id="PR00237">
    <property type="entry name" value="GPCRRHODOPSN"/>
</dbReference>
<evidence type="ECO:0000256" key="3">
    <source>
        <dbReference type="ARBA" id="ARBA00022692"/>
    </source>
</evidence>
<evidence type="ECO:0000256" key="7">
    <source>
        <dbReference type="ARBA" id="ARBA00023139"/>
    </source>
</evidence>
<dbReference type="InterPro" id="IPR017452">
    <property type="entry name" value="GPCR_Rhodpsn_7TM"/>
</dbReference>
<dbReference type="GO" id="GO:0042277">
    <property type="term" value="F:peptide binding"/>
    <property type="evidence" value="ECO:0007669"/>
    <property type="project" value="TreeGrafter"/>
</dbReference>
<dbReference type="EMBL" id="CACVKT020008629">
    <property type="protein sequence ID" value="CAC5416355.1"/>
    <property type="molecule type" value="Genomic_DNA"/>
</dbReference>
<dbReference type="PANTHER" id="PTHR24229:SF40">
    <property type="entry name" value="ALLATOSTATIN C RECEPTOR 1-RELATED"/>
    <property type="match status" value="1"/>
</dbReference>